<dbReference type="RefSeq" id="WP_256610261.1">
    <property type="nucleotide sequence ID" value="NZ_JANIBM010000006.1"/>
</dbReference>
<comment type="caution">
    <text evidence="1">The sequence shown here is derived from an EMBL/GenBank/DDBJ whole genome shotgun (WGS) entry which is preliminary data.</text>
</comment>
<keyword evidence="2" id="KW-1185">Reference proteome</keyword>
<organism evidence="1 2">
    <name type="scientific">Methylomonas aurea</name>
    <dbReference type="NCBI Taxonomy" id="2952224"/>
    <lineage>
        <taxon>Bacteria</taxon>
        <taxon>Pseudomonadati</taxon>
        <taxon>Pseudomonadota</taxon>
        <taxon>Gammaproteobacteria</taxon>
        <taxon>Methylococcales</taxon>
        <taxon>Methylococcaceae</taxon>
        <taxon>Methylomonas</taxon>
    </lineage>
</organism>
<evidence type="ECO:0000313" key="1">
    <source>
        <dbReference type="EMBL" id="MCQ8180910.1"/>
    </source>
</evidence>
<dbReference type="Gene3D" id="2.40.160.10">
    <property type="entry name" value="Porin"/>
    <property type="match status" value="1"/>
</dbReference>
<dbReference type="Proteomes" id="UP001524569">
    <property type="component" value="Unassembled WGS sequence"/>
</dbReference>
<sequence length="140" mass="16021">MTKLDGQDHLRNTFDGVDFSMGYGMLRVRNEVLLMQAHLLRPALYDAAGNTLDFGKPHQLTYHSTLIADLEALVRRPVQAFARYGRWQPKTHYTVDGYDGSIVSINPVSLFSLGLNYKFNDHLRVKFEYTDSLATETQEH</sequence>
<accession>A0ABT1UFG6</accession>
<name>A0ABT1UFG6_9GAMM</name>
<dbReference type="EMBL" id="JANIBM010000006">
    <property type="protein sequence ID" value="MCQ8180910.1"/>
    <property type="molecule type" value="Genomic_DNA"/>
</dbReference>
<dbReference type="InterPro" id="IPR023614">
    <property type="entry name" value="Porin_dom_sf"/>
</dbReference>
<evidence type="ECO:0008006" key="3">
    <source>
        <dbReference type="Google" id="ProtNLM"/>
    </source>
</evidence>
<evidence type="ECO:0000313" key="2">
    <source>
        <dbReference type="Proteomes" id="UP001524569"/>
    </source>
</evidence>
<reference evidence="1 2" key="1">
    <citation type="submission" date="2022-07" db="EMBL/GenBank/DDBJ databases">
        <title>Methylomonas rivi sp. nov., Methylomonas rosea sp. nov., Methylomonas aureus sp. nov. and Methylomonas subterranea sp. nov., four novel methanotrophs isolated from a freshwater creek and the deep terrestrial subsurface.</title>
        <authorList>
            <person name="Abin C."/>
            <person name="Sankaranarayanan K."/>
            <person name="Garner C."/>
            <person name="Sindelar R."/>
            <person name="Kotary K."/>
            <person name="Garner R."/>
            <person name="Barclay S."/>
            <person name="Lawson P."/>
            <person name="Krumholz L."/>
        </authorList>
    </citation>
    <scope>NUCLEOTIDE SEQUENCE [LARGE SCALE GENOMIC DNA]</scope>
    <source>
        <strain evidence="1 2">SURF-1</strain>
    </source>
</reference>
<gene>
    <name evidence="1" type="ORF">NP603_07305</name>
</gene>
<proteinExistence type="predicted"/>
<protein>
    <recommendedName>
        <fullName evidence="3">TonB-dependent receptor-like beta-barrel domain-containing protein</fullName>
    </recommendedName>
</protein>